<proteinExistence type="predicted"/>
<feature type="region of interest" description="Disordered" evidence="1">
    <location>
        <begin position="423"/>
        <end position="474"/>
    </location>
</feature>
<dbReference type="AlphaFoldDB" id="F9WKJ2"/>
<keyword evidence="3" id="KW-1185">Reference proteome</keyword>
<gene>
    <name evidence="2" type="ORF">TvY486_0006500</name>
</gene>
<sequence>RARGWQGQAGAKPFRAHGRSDEGAKRSARPWAAQGGARLGEARTRQHQHSHLVTGTEREEWLGTMMGNGTAACFWGRLWLLLALWVARCGANQEKAVQLEKAQAACGVSSALKGSAAWAERLTATIVERSIALRTQQATALAAVKAVNATCAERECTDQAASAAKEAEKAAEFCAHVEHEARRMRDASRTITAKHRRMAGGIDGMIGTLATHNRGSNDQDGMPCIGSGDGASASEIKSTLAGYREEKLKDCFTANAEEMDTATFEAELNAHEQAVTLFDGSEDTNAVVANPGGAETYCAFFTGGATTNAVLYSTGSADADVAATWGGMWQIAKTGDGANVKLHATGTDNKTLETWAAQADIAETLKTLKELAAAISTTNKTHAAANCLGQLAQGTKTLEDVALREACSAFAFDAWLAKWTTREQSTQKSGAANKGAELPAPRADESSNEATPSARTESDRGFGTDTRTQSRAAETASVAAPLLLATTLGLVRAAA</sequence>
<protein>
    <submittedName>
        <fullName evidence="2">Uncharacterized protein</fullName>
    </submittedName>
</protein>
<feature type="region of interest" description="Disordered" evidence="1">
    <location>
        <begin position="1"/>
        <end position="55"/>
    </location>
</feature>
<evidence type="ECO:0000313" key="2">
    <source>
        <dbReference type="EMBL" id="CCD18012.1"/>
    </source>
</evidence>
<dbReference type="SUPFAM" id="SSF58087">
    <property type="entry name" value="Variant surface glycoprotein (N-terminal domain)"/>
    <property type="match status" value="1"/>
</dbReference>
<name>F9WKJ2_TRYVY</name>
<evidence type="ECO:0000313" key="3">
    <source>
        <dbReference type="Proteomes" id="UP000009027"/>
    </source>
</evidence>
<reference evidence="2 3" key="1">
    <citation type="journal article" date="2012" name="Proc. Natl. Acad. Sci. U.S.A.">
        <title>Antigenic diversity is generated by distinct evolutionary mechanisms in African trypanosome species.</title>
        <authorList>
            <person name="Jackson A.P."/>
            <person name="Berry A."/>
            <person name="Aslett M."/>
            <person name="Allison H.C."/>
            <person name="Burton P."/>
            <person name="Vavrova-Anderson J."/>
            <person name="Brown R."/>
            <person name="Browne H."/>
            <person name="Corton N."/>
            <person name="Hauser H."/>
            <person name="Gamble J."/>
            <person name="Gilderthorp R."/>
            <person name="Marcello L."/>
            <person name="McQuillan J."/>
            <person name="Otto T.D."/>
            <person name="Quail M.A."/>
            <person name="Sanders M.J."/>
            <person name="van Tonder A."/>
            <person name="Ginger M.L."/>
            <person name="Field M.C."/>
            <person name="Barry J.D."/>
            <person name="Hertz-Fowler C."/>
            <person name="Berriman M."/>
        </authorList>
    </citation>
    <scope>NUCLEOTIDE SEQUENCE</scope>
    <source>
        <strain evidence="2 3">Y486</strain>
    </source>
</reference>
<organism evidence="2 3">
    <name type="scientific">Trypanosoma vivax (strain Y486)</name>
    <dbReference type="NCBI Taxonomy" id="1055687"/>
    <lineage>
        <taxon>Eukaryota</taxon>
        <taxon>Discoba</taxon>
        <taxon>Euglenozoa</taxon>
        <taxon>Kinetoplastea</taxon>
        <taxon>Metakinetoplastina</taxon>
        <taxon>Trypanosomatida</taxon>
        <taxon>Trypanosomatidae</taxon>
        <taxon>Trypanosoma</taxon>
        <taxon>Duttonella</taxon>
    </lineage>
</organism>
<feature type="non-terminal residue" evidence="2">
    <location>
        <position position="1"/>
    </location>
</feature>
<dbReference type="Proteomes" id="UP000009027">
    <property type="component" value="Unassembled WGS sequence"/>
</dbReference>
<dbReference type="VEuPathDB" id="TriTrypDB:TvY486_0006500"/>
<dbReference type="EMBL" id="CAEX01000204">
    <property type="protein sequence ID" value="CCD18012.1"/>
    <property type="molecule type" value="Genomic_DNA"/>
</dbReference>
<evidence type="ECO:0000256" key="1">
    <source>
        <dbReference type="SAM" id="MobiDB-lite"/>
    </source>
</evidence>
<accession>F9WKJ2</accession>